<evidence type="ECO:0000313" key="3">
    <source>
        <dbReference type="Proteomes" id="UP000243723"/>
    </source>
</evidence>
<name>A0A2P7ZU42_9PEZI</name>
<dbReference type="Proteomes" id="UP000243723">
    <property type="component" value="Unassembled WGS sequence"/>
</dbReference>
<protein>
    <submittedName>
        <fullName evidence="2">Uncharacterized protein</fullName>
    </submittedName>
</protein>
<comment type="caution">
    <text evidence="2">The sequence shown here is derived from an EMBL/GenBank/DDBJ whole genome shotgun (WGS) entry which is preliminary data.</text>
</comment>
<feature type="region of interest" description="Disordered" evidence="1">
    <location>
        <begin position="240"/>
        <end position="283"/>
    </location>
</feature>
<dbReference type="EMBL" id="NHZQ01000121">
    <property type="protein sequence ID" value="PSK51716.1"/>
    <property type="molecule type" value="Genomic_DNA"/>
</dbReference>
<keyword evidence="3" id="KW-1185">Reference proteome</keyword>
<feature type="compositionally biased region" description="Polar residues" evidence="1">
    <location>
        <begin position="253"/>
        <end position="277"/>
    </location>
</feature>
<organism evidence="2 3">
    <name type="scientific">Elsinoe australis</name>
    <dbReference type="NCBI Taxonomy" id="40998"/>
    <lineage>
        <taxon>Eukaryota</taxon>
        <taxon>Fungi</taxon>
        <taxon>Dikarya</taxon>
        <taxon>Ascomycota</taxon>
        <taxon>Pezizomycotina</taxon>
        <taxon>Dothideomycetes</taxon>
        <taxon>Dothideomycetidae</taxon>
        <taxon>Myriangiales</taxon>
        <taxon>Elsinoaceae</taxon>
        <taxon>Elsinoe</taxon>
    </lineage>
</organism>
<proteinExistence type="predicted"/>
<evidence type="ECO:0000256" key="1">
    <source>
        <dbReference type="SAM" id="MobiDB-lite"/>
    </source>
</evidence>
<dbReference type="AlphaFoldDB" id="A0A2P7ZU42"/>
<evidence type="ECO:0000313" key="2">
    <source>
        <dbReference type="EMBL" id="PSK51716.1"/>
    </source>
</evidence>
<dbReference type="OrthoDB" id="10336655at2759"/>
<feature type="region of interest" description="Disordered" evidence="1">
    <location>
        <begin position="1"/>
        <end position="26"/>
    </location>
</feature>
<reference evidence="2 3" key="1">
    <citation type="submission" date="2017-05" db="EMBL/GenBank/DDBJ databases">
        <title>Draft genome sequence of Elsinoe australis.</title>
        <authorList>
            <person name="Cheng Q."/>
        </authorList>
    </citation>
    <scope>NUCLEOTIDE SEQUENCE [LARGE SCALE GENOMIC DNA]</scope>
    <source>
        <strain evidence="2 3">NL1</strain>
    </source>
</reference>
<sequence length="364" mass="39113">MGATTSKCDSAEVTPNVQGASPSPTATTKSISTFVAGHIKAIEDHLASKTHGLSDSEARALDNAIRAKVAKDSPALHRKVLDLVIHNNDKLVEEGVALSERIKELNRKLFNKNAELITTRDDLADIKSALCERNREIGVLHGQIHGLKKELIDADNKDLRKQGAINTQNKMISTLTDEIDALKVDNDRLLEWQDKLVDMYDTFGPARKRQRRDAVSNPDSFGYPSGTDVSAINNPVTLATTTHMAGPQPPSTPNTRNAGTQATPAFTSRNASTQTTAGGARTDVQGVEESYSDEDTVMADTPDQGVLAHLKNIAGGSQAAPGSANTASNAATGQDDYQVASIRFQQRRLLREPSTGSIHSAFHT</sequence>
<accession>A0A2P7ZU42</accession>
<feature type="region of interest" description="Disordered" evidence="1">
    <location>
        <begin position="207"/>
        <end position="228"/>
    </location>
</feature>
<gene>
    <name evidence="2" type="ORF">B9Z65_2983</name>
</gene>